<dbReference type="PANTHER" id="PTHR33420:SF14">
    <property type="entry name" value="TYPE 1 FIMBRIN D-MANNOSE SPECIFIC ADHESIN"/>
    <property type="match status" value="1"/>
</dbReference>
<dbReference type="RefSeq" id="WP_100293506.1">
    <property type="nucleotide sequence ID" value="NZ_PGGC01000061.1"/>
</dbReference>
<dbReference type="GO" id="GO:0009289">
    <property type="term" value="C:pilus"/>
    <property type="evidence" value="ECO:0007669"/>
    <property type="project" value="UniProtKB-SubCell"/>
</dbReference>
<dbReference type="Pfam" id="PF09160">
    <property type="entry name" value="FimH_man-bind"/>
    <property type="match status" value="1"/>
</dbReference>
<dbReference type="GO" id="GO:0043709">
    <property type="term" value="P:cell adhesion involved in single-species biofilm formation"/>
    <property type="evidence" value="ECO:0007669"/>
    <property type="project" value="TreeGrafter"/>
</dbReference>
<feature type="domain" description="FimH mannose-binding" evidence="5">
    <location>
        <begin position="25"/>
        <end position="168"/>
    </location>
</feature>
<comment type="caution">
    <text evidence="6">The sequence shown here is derived from an EMBL/GenBank/DDBJ whole genome shotgun (WGS) entry which is preliminary data.</text>
</comment>
<evidence type="ECO:0000259" key="5">
    <source>
        <dbReference type="Pfam" id="PF09160"/>
    </source>
</evidence>
<dbReference type="InterPro" id="IPR008966">
    <property type="entry name" value="Adhesion_dom_sf"/>
</dbReference>
<dbReference type="InterPro" id="IPR050263">
    <property type="entry name" value="Bact_Fimbrial_Adh_Pro"/>
</dbReference>
<evidence type="ECO:0000256" key="4">
    <source>
        <dbReference type="SAM" id="SignalP"/>
    </source>
</evidence>
<comment type="subcellular location">
    <subcellularLocation>
        <location evidence="1">Fimbrium</location>
    </subcellularLocation>
</comment>
<dbReference type="Proteomes" id="UP000235861">
    <property type="component" value="Unassembled WGS sequence"/>
</dbReference>
<dbReference type="PROSITE" id="PS51257">
    <property type="entry name" value="PROKAR_LIPOPROTEIN"/>
    <property type="match status" value="1"/>
</dbReference>
<organism evidence="6 7">
    <name type="scientific">Aeromonas cavernicola</name>
    <dbReference type="NCBI Taxonomy" id="1006623"/>
    <lineage>
        <taxon>Bacteria</taxon>
        <taxon>Pseudomonadati</taxon>
        <taxon>Pseudomonadota</taxon>
        <taxon>Gammaproteobacteria</taxon>
        <taxon>Aeromonadales</taxon>
        <taxon>Aeromonadaceae</taxon>
        <taxon>Aeromonas</taxon>
    </lineage>
</organism>
<proteinExistence type="inferred from homology"/>
<evidence type="ECO:0000256" key="3">
    <source>
        <dbReference type="ARBA" id="ARBA00023263"/>
    </source>
</evidence>
<accession>A0A2H9U618</accession>
<gene>
    <name evidence="6" type="ORF">CUC53_07070</name>
</gene>
<protein>
    <submittedName>
        <fullName evidence="6">Fimbrial protein</fullName>
    </submittedName>
</protein>
<evidence type="ECO:0000313" key="6">
    <source>
        <dbReference type="EMBL" id="PJG59480.1"/>
    </source>
</evidence>
<comment type="similarity">
    <text evidence="2">Belongs to the fimbrial protein family.</text>
</comment>
<dbReference type="AlphaFoldDB" id="A0A2H9U618"/>
<name>A0A2H9U618_9GAMM</name>
<evidence type="ECO:0000256" key="2">
    <source>
        <dbReference type="ARBA" id="ARBA00006671"/>
    </source>
</evidence>
<dbReference type="InterPro" id="IPR036937">
    <property type="entry name" value="Adhesion_dom_fimbrial_sf"/>
</dbReference>
<evidence type="ECO:0000313" key="7">
    <source>
        <dbReference type="Proteomes" id="UP000235861"/>
    </source>
</evidence>
<reference evidence="6 7" key="1">
    <citation type="submission" date="2017-11" db="EMBL/GenBank/DDBJ databases">
        <title>Draft genome sequence of environmental isolate Aeromonas cavernicola sp. nov. MDC 2508.</title>
        <authorList>
            <person name="Colston S.M."/>
            <person name="Navarro A."/>
            <person name="Martinez-Murcia A.J."/>
            <person name="Graf J."/>
        </authorList>
    </citation>
    <scope>NUCLEOTIDE SEQUENCE [LARGE SCALE GENOMIC DNA]</scope>
    <source>
        <strain evidence="6 7">MDC 2508</strain>
    </source>
</reference>
<feature type="signal peptide" evidence="4">
    <location>
        <begin position="1"/>
        <end position="22"/>
    </location>
</feature>
<keyword evidence="3" id="KW-0281">Fimbrium</keyword>
<dbReference type="EMBL" id="PGGC01000061">
    <property type="protein sequence ID" value="PJG59480.1"/>
    <property type="molecule type" value="Genomic_DNA"/>
</dbReference>
<feature type="chain" id="PRO_5014169238" evidence="4">
    <location>
        <begin position="23"/>
        <end position="300"/>
    </location>
</feature>
<keyword evidence="4" id="KW-0732">Signal</keyword>
<keyword evidence="7" id="KW-1185">Reference proteome</keyword>
<dbReference type="PANTHER" id="PTHR33420">
    <property type="entry name" value="FIMBRIAL SUBUNIT ELFA-RELATED"/>
    <property type="match status" value="1"/>
</dbReference>
<dbReference type="InterPro" id="IPR015243">
    <property type="entry name" value="FimH_man-bd"/>
</dbReference>
<dbReference type="Gene3D" id="2.60.40.1090">
    <property type="entry name" value="Fimbrial-type adhesion domain"/>
    <property type="match status" value="2"/>
</dbReference>
<dbReference type="OrthoDB" id="6466816at2"/>
<evidence type="ECO:0000256" key="1">
    <source>
        <dbReference type="ARBA" id="ARBA00004561"/>
    </source>
</evidence>
<dbReference type="SUPFAM" id="SSF49401">
    <property type="entry name" value="Bacterial adhesins"/>
    <property type="match status" value="2"/>
</dbReference>
<dbReference type="CDD" id="cd10466">
    <property type="entry name" value="FimH_man-bind"/>
    <property type="match status" value="1"/>
</dbReference>
<sequence>MRKITALLTATLLMGWSLNVAAFSCQVSYTGQFITNGSANVYVNLTPSIGVGQNLVVDLSSSIFCKNDSYQGQIIDWINLTSGSAFGGALVSFTGSVEWAGNTYGLPLNGNSSVYTITHTDSRGLPLRIYLRAIGAAGGVVIRSGELIAQLHMYKIASDGNPRNFIWNIHANNNVVVPTGGCDVSARNVTVTLPDYPGSVAVPVSVYCAQNQRLSYYLTGTTFGGDNSIFVNTASGSPAQGIGVQMRRNGTAIRANNNVSLGTVGSSAVNLGLTATYARTSGQVTAGNVQSIIGVTFTYQ</sequence>